<accession>A0A840P0D6</accession>
<organism evidence="2 3">
    <name type="scientific">Thermocatellispora tengchongensis</name>
    <dbReference type="NCBI Taxonomy" id="1073253"/>
    <lineage>
        <taxon>Bacteria</taxon>
        <taxon>Bacillati</taxon>
        <taxon>Actinomycetota</taxon>
        <taxon>Actinomycetes</taxon>
        <taxon>Streptosporangiales</taxon>
        <taxon>Streptosporangiaceae</taxon>
        <taxon>Thermocatellispora</taxon>
    </lineage>
</organism>
<comment type="caution">
    <text evidence="2">The sequence shown here is derived from an EMBL/GenBank/DDBJ whole genome shotgun (WGS) entry which is preliminary data.</text>
</comment>
<protein>
    <submittedName>
        <fullName evidence="2">Transcriptional regulator with XRE-family HTH domain</fullName>
    </submittedName>
</protein>
<dbReference type="Pfam" id="PF13560">
    <property type="entry name" value="HTH_31"/>
    <property type="match status" value="1"/>
</dbReference>
<dbReference type="InterPro" id="IPR043917">
    <property type="entry name" value="DUF5753"/>
</dbReference>
<dbReference type="CDD" id="cd00093">
    <property type="entry name" value="HTH_XRE"/>
    <property type="match status" value="1"/>
</dbReference>
<gene>
    <name evidence="2" type="ORF">HNP84_002165</name>
</gene>
<dbReference type="InterPro" id="IPR001387">
    <property type="entry name" value="Cro/C1-type_HTH"/>
</dbReference>
<dbReference type="SMART" id="SM00530">
    <property type="entry name" value="HTH_XRE"/>
    <property type="match status" value="1"/>
</dbReference>
<feature type="domain" description="HTH cro/C1-type" evidence="1">
    <location>
        <begin position="3"/>
        <end position="58"/>
    </location>
</feature>
<reference evidence="2 3" key="1">
    <citation type="submission" date="2020-08" db="EMBL/GenBank/DDBJ databases">
        <title>Genomic Encyclopedia of Type Strains, Phase IV (KMG-IV): sequencing the most valuable type-strain genomes for metagenomic binning, comparative biology and taxonomic classification.</title>
        <authorList>
            <person name="Goeker M."/>
        </authorList>
    </citation>
    <scope>NUCLEOTIDE SEQUENCE [LARGE SCALE GENOMIC DNA]</scope>
    <source>
        <strain evidence="2 3">DSM 45615</strain>
    </source>
</reference>
<keyword evidence="3" id="KW-1185">Reference proteome</keyword>
<evidence type="ECO:0000313" key="3">
    <source>
        <dbReference type="Proteomes" id="UP000578449"/>
    </source>
</evidence>
<sequence length="260" mass="29958">MELVEQRRSRRWSQAALAMRLDVHQTLVSQWETGRTLPGREYVRRLDQIYGLTEDDTLVALYERVLREAESPRWFLRWAEQVEPQATTLKFWDPLLVPGILQTERYASAIFQAEPRATRAWIEERVAARMARRAILDKKRPPIILSLVEESVLHRPIGDRDVLVEQLRHLLRATERPDVNVQIVPTSAGCAAGMISGFALAQLPPYQDMATVEAAHEGLVTADADIVTRLHQRYDSIRTDAYSQRESLRIIKDAIERWAK</sequence>
<dbReference type="RefSeq" id="WP_185049411.1">
    <property type="nucleotide sequence ID" value="NZ_BAABIX010000003.1"/>
</dbReference>
<evidence type="ECO:0000259" key="1">
    <source>
        <dbReference type="PROSITE" id="PS50943"/>
    </source>
</evidence>
<dbReference type="GO" id="GO:0003677">
    <property type="term" value="F:DNA binding"/>
    <property type="evidence" value="ECO:0007669"/>
    <property type="project" value="InterPro"/>
</dbReference>
<proteinExistence type="predicted"/>
<dbReference type="SUPFAM" id="SSF47413">
    <property type="entry name" value="lambda repressor-like DNA-binding domains"/>
    <property type="match status" value="1"/>
</dbReference>
<evidence type="ECO:0000313" key="2">
    <source>
        <dbReference type="EMBL" id="MBB5132449.1"/>
    </source>
</evidence>
<dbReference type="PROSITE" id="PS50943">
    <property type="entry name" value="HTH_CROC1"/>
    <property type="match status" value="1"/>
</dbReference>
<dbReference type="InterPro" id="IPR010982">
    <property type="entry name" value="Lambda_DNA-bd_dom_sf"/>
</dbReference>
<dbReference type="AlphaFoldDB" id="A0A840P0D6"/>
<dbReference type="Gene3D" id="1.10.260.40">
    <property type="entry name" value="lambda repressor-like DNA-binding domains"/>
    <property type="match status" value="1"/>
</dbReference>
<dbReference type="EMBL" id="JACHGN010000004">
    <property type="protein sequence ID" value="MBB5132449.1"/>
    <property type="molecule type" value="Genomic_DNA"/>
</dbReference>
<name>A0A840P0D6_9ACTN</name>
<dbReference type="Proteomes" id="UP000578449">
    <property type="component" value="Unassembled WGS sequence"/>
</dbReference>
<dbReference type="Pfam" id="PF19054">
    <property type="entry name" value="DUF5753"/>
    <property type="match status" value="1"/>
</dbReference>